<proteinExistence type="predicted"/>
<dbReference type="InterPro" id="IPR005511">
    <property type="entry name" value="SMP-30"/>
</dbReference>
<dbReference type="EMBL" id="CP030850">
    <property type="protein sequence ID" value="AXE20664.1"/>
    <property type="molecule type" value="Genomic_DNA"/>
</dbReference>
<dbReference type="GO" id="GO:0046872">
    <property type="term" value="F:metal ion binding"/>
    <property type="evidence" value="ECO:0007669"/>
    <property type="project" value="UniProtKB-KW"/>
</dbReference>
<dbReference type="PANTHER" id="PTHR47572:SF5">
    <property type="entry name" value="BLR2277 PROTEIN"/>
    <property type="match status" value="1"/>
</dbReference>
<evidence type="ECO:0000259" key="4">
    <source>
        <dbReference type="Pfam" id="PF08450"/>
    </source>
</evidence>
<dbReference type="InterPro" id="IPR013658">
    <property type="entry name" value="SGL"/>
</dbReference>
<feature type="binding site" evidence="2">
    <location>
        <position position="218"/>
    </location>
    <ligand>
        <name>a divalent metal cation</name>
        <dbReference type="ChEBI" id="CHEBI:60240"/>
    </ligand>
</feature>
<dbReference type="SUPFAM" id="SSF63829">
    <property type="entry name" value="Calcium-dependent phosphotriesterase"/>
    <property type="match status" value="1"/>
</dbReference>
<dbReference type="Proteomes" id="UP000251993">
    <property type="component" value="Chromosome"/>
</dbReference>
<protein>
    <submittedName>
        <fullName evidence="5">SMP-30/gluconolactonase/LRE family protein</fullName>
    </submittedName>
</protein>
<organism evidence="5 6">
    <name type="scientific">Runella rosea</name>
    <dbReference type="NCBI Taxonomy" id="2259595"/>
    <lineage>
        <taxon>Bacteria</taxon>
        <taxon>Pseudomonadati</taxon>
        <taxon>Bacteroidota</taxon>
        <taxon>Cytophagia</taxon>
        <taxon>Cytophagales</taxon>
        <taxon>Spirosomataceae</taxon>
        <taxon>Runella</taxon>
    </lineage>
</organism>
<dbReference type="Pfam" id="PF08450">
    <property type="entry name" value="SGL"/>
    <property type="match status" value="1"/>
</dbReference>
<dbReference type="InterPro" id="IPR011042">
    <property type="entry name" value="6-blade_b-propeller_TolB-like"/>
</dbReference>
<keyword evidence="2" id="KW-0862">Zinc</keyword>
<evidence type="ECO:0000313" key="6">
    <source>
        <dbReference type="Proteomes" id="UP000251993"/>
    </source>
</evidence>
<feature type="binding site" evidence="2">
    <location>
        <position position="127"/>
    </location>
    <ligand>
        <name>substrate</name>
    </ligand>
</feature>
<feature type="signal peptide" evidence="3">
    <location>
        <begin position="1"/>
        <end position="25"/>
    </location>
</feature>
<name>A0A344TPU3_9BACT</name>
<accession>A0A344TPU3</accession>
<dbReference type="Gene3D" id="2.120.10.30">
    <property type="entry name" value="TolB, C-terminal domain"/>
    <property type="match status" value="1"/>
</dbReference>
<evidence type="ECO:0000256" key="3">
    <source>
        <dbReference type="SAM" id="SignalP"/>
    </source>
</evidence>
<feature type="chain" id="PRO_5016971988" evidence="3">
    <location>
        <begin position="26"/>
        <end position="303"/>
    </location>
</feature>
<evidence type="ECO:0000313" key="5">
    <source>
        <dbReference type="EMBL" id="AXE20664.1"/>
    </source>
</evidence>
<dbReference type="AlphaFoldDB" id="A0A344TPU3"/>
<dbReference type="RefSeq" id="WP_114069427.1">
    <property type="nucleotide sequence ID" value="NZ_CP030850.1"/>
</dbReference>
<dbReference type="PANTHER" id="PTHR47572">
    <property type="entry name" value="LIPOPROTEIN-RELATED"/>
    <property type="match status" value="1"/>
</dbReference>
<feature type="active site" description="Proton donor/acceptor" evidence="1">
    <location>
        <position position="218"/>
    </location>
</feature>
<comment type="cofactor">
    <cofactor evidence="2">
        <name>Zn(2+)</name>
        <dbReference type="ChEBI" id="CHEBI:29105"/>
    </cofactor>
    <text evidence="2">Binds 1 divalent metal cation per subunit.</text>
</comment>
<gene>
    <name evidence="5" type="ORF">DR864_24485</name>
</gene>
<feature type="domain" description="SMP-30/Gluconolactonase/LRE-like region" evidence="4">
    <location>
        <begin position="41"/>
        <end position="274"/>
    </location>
</feature>
<sequence length="303" mass="33356">MKLHHYPRIPFFIAALYFSSFAVQAQTSDYTAEHEFTQNCEGPSVDADGSVYAVNYIMDGTIAKIPKRNKASIFLTLPKGSTGNGIRFGNATTFYVADFTGHNVLKVDVTNKQVSVHCNEPKMNQPNDLAITKKGHIFCSDPNWKEGTGQVWHVSPEGKARIVAPDMGTTNGIDVSPDEKTLYVNESVQRNVWAFDLAADGSLSNKRLLHKFSDGGMDGMRCDAKGNLYITRHGKGEVAVVSPEGKVIKTITTKGKSVSNICFGGKKGRTCYITLQDRGCLETFQAEAPGREWLMMKEFLGKK</sequence>
<keyword evidence="2" id="KW-0479">Metal-binding</keyword>
<dbReference type="InterPro" id="IPR051262">
    <property type="entry name" value="SMP-30/CGR1_Lactonase"/>
</dbReference>
<dbReference type="KEGG" id="run:DR864_24485"/>
<keyword evidence="3" id="KW-0732">Signal</keyword>
<feature type="binding site" evidence="2">
    <location>
        <position position="171"/>
    </location>
    <ligand>
        <name>a divalent metal cation</name>
        <dbReference type="ChEBI" id="CHEBI:60240"/>
    </ligand>
</feature>
<reference evidence="5 6" key="1">
    <citation type="submission" date="2018-07" db="EMBL/GenBank/DDBJ databases">
        <title>Genome sequencing of Runella.</title>
        <authorList>
            <person name="Baek M.-G."/>
            <person name="Yi H."/>
        </authorList>
    </citation>
    <scope>NUCLEOTIDE SEQUENCE [LARGE SCALE GENOMIC DNA]</scope>
    <source>
        <strain evidence="5 6">HYN0085</strain>
    </source>
</reference>
<dbReference type="PRINTS" id="PR01790">
    <property type="entry name" value="SMP30FAMILY"/>
</dbReference>
<evidence type="ECO:0000256" key="1">
    <source>
        <dbReference type="PIRSR" id="PIRSR605511-1"/>
    </source>
</evidence>
<evidence type="ECO:0000256" key="2">
    <source>
        <dbReference type="PIRSR" id="PIRSR605511-2"/>
    </source>
</evidence>
<keyword evidence="6" id="KW-1185">Reference proteome</keyword>
<dbReference type="OrthoDB" id="241638at2"/>